<evidence type="ECO:0000313" key="2">
    <source>
        <dbReference type="Proteomes" id="UP000039046"/>
    </source>
</evidence>
<sequence length="171" mass="19019">MGICSATGSTVIPYTREQVYDFITNPHNWPKTYKGSGGIQQTLPTPLQLGDQWTEKVVLGPNTYYARWTLITAVKPWKWTFLQENGICATDEAITDGYPGTTEIAYVLEPTKLEVDGKTIEGCVFKRTLTMDQPRGSCIPDDMLAICMKSAGIEGYHDAVARELEKEHGKP</sequence>
<dbReference type="SUPFAM" id="SSF55961">
    <property type="entry name" value="Bet v1-like"/>
    <property type="match status" value="1"/>
</dbReference>
<dbReference type="Gene3D" id="3.30.530.20">
    <property type="match status" value="1"/>
</dbReference>
<gene>
    <name evidence="1" type="ORF">VHEMI02621</name>
</gene>
<keyword evidence="2" id="KW-1185">Reference proteome</keyword>
<protein>
    <submittedName>
        <fullName evidence="1">Uncharacterized protein</fullName>
    </submittedName>
</protein>
<proteinExistence type="predicted"/>
<dbReference type="AlphaFoldDB" id="A0A0A1T8F9"/>
<dbReference type="EMBL" id="CDHN01000001">
    <property type="protein sequence ID" value="CEJ82562.1"/>
    <property type="molecule type" value="Genomic_DNA"/>
</dbReference>
<dbReference type="CDD" id="cd07812">
    <property type="entry name" value="SRPBCC"/>
    <property type="match status" value="1"/>
</dbReference>
<dbReference type="InterPro" id="IPR023393">
    <property type="entry name" value="START-like_dom_sf"/>
</dbReference>
<reference evidence="1 2" key="1">
    <citation type="journal article" date="2015" name="Genome Announc.">
        <title>Draft Genome Sequence and Gene Annotation of the Entomopathogenic Fungus Verticillium hemipterigenum.</title>
        <authorList>
            <person name="Horn F."/>
            <person name="Habel A."/>
            <person name="Scharf D.H."/>
            <person name="Dworschak J."/>
            <person name="Brakhage A.A."/>
            <person name="Guthke R."/>
            <person name="Hertweck C."/>
            <person name="Linde J."/>
        </authorList>
    </citation>
    <scope>NUCLEOTIDE SEQUENCE [LARGE SCALE GENOMIC DNA]</scope>
</reference>
<dbReference type="OrthoDB" id="3657092at2759"/>
<organism evidence="1 2">
    <name type="scientific">[Torrubiella] hemipterigena</name>
    <dbReference type="NCBI Taxonomy" id="1531966"/>
    <lineage>
        <taxon>Eukaryota</taxon>
        <taxon>Fungi</taxon>
        <taxon>Dikarya</taxon>
        <taxon>Ascomycota</taxon>
        <taxon>Pezizomycotina</taxon>
        <taxon>Sordariomycetes</taxon>
        <taxon>Hypocreomycetidae</taxon>
        <taxon>Hypocreales</taxon>
        <taxon>Clavicipitaceae</taxon>
        <taxon>Clavicipitaceae incertae sedis</taxon>
        <taxon>'Torrubiella' clade</taxon>
    </lineage>
</organism>
<evidence type="ECO:0000313" key="1">
    <source>
        <dbReference type="EMBL" id="CEJ82562.1"/>
    </source>
</evidence>
<name>A0A0A1T8F9_9HYPO</name>
<accession>A0A0A1T8F9</accession>
<dbReference type="Proteomes" id="UP000039046">
    <property type="component" value="Unassembled WGS sequence"/>
</dbReference>
<dbReference type="HOGENOM" id="CLU_1610720_0_0_1"/>